<protein>
    <submittedName>
        <fullName evidence="2">Uncharacterized protein</fullName>
    </submittedName>
</protein>
<dbReference type="Proteomes" id="UP000807769">
    <property type="component" value="Unassembled WGS sequence"/>
</dbReference>
<dbReference type="GeneID" id="64633146"/>
<feature type="region of interest" description="Disordered" evidence="1">
    <location>
        <begin position="42"/>
        <end position="65"/>
    </location>
</feature>
<comment type="caution">
    <text evidence="2">The sequence shown here is derived from an EMBL/GenBank/DDBJ whole genome shotgun (WGS) entry which is preliminary data.</text>
</comment>
<dbReference type="RefSeq" id="XP_041200356.1">
    <property type="nucleotide sequence ID" value="XM_041339130.1"/>
</dbReference>
<dbReference type="AlphaFoldDB" id="A0A9P7EQ69"/>
<proteinExistence type="predicted"/>
<dbReference type="OrthoDB" id="10446725at2759"/>
<evidence type="ECO:0000313" key="3">
    <source>
        <dbReference type="Proteomes" id="UP000807769"/>
    </source>
</evidence>
<feature type="compositionally biased region" description="Polar residues" evidence="1">
    <location>
        <begin position="53"/>
        <end position="65"/>
    </location>
</feature>
<evidence type="ECO:0000256" key="1">
    <source>
        <dbReference type="SAM" id="MobiDB-lite"/>
    </source>
</evidence>
<keyword evidence="3" id="KW-1185">Reference proteome</keyword>
<dbReference type="EMBL" id="JABBWG010000001">
    <property type="protein sequence ID" value="KAG1827509.1"/>
    <property type="molecule type" value="Genomic_DNA"/>
</dbReference>
<name>A0A9P7EQ69_9AGAM</name>
<sequence length="65" mass="7303">MQDKAPPYDGDIEMDYQPTSGGAYHDYHIQLDGHICDKAGNFIHSDAPPPPYTSQAPDNWTPYHN</sequence>
<organism evidence="2 3">
    <name type="scientific">Suillus subaureus</name>
    <dbReference type="NCBI Taxonomy" id="48587"/>
    <lineage>
        <taxon>Eukaryota</taxon>
        <taxon>Fungi</taxon>
        <taxon>Dikarya</taxon>
        <taxon>Basidiomycota</taxon>
        <taxon>Agaricomycotina</taxon>
        <taxon>Agaricomycetes</taxon>
        <taxon>Agaricomycetidae</taxon>
        <taxon>Boletales</taxon>
        <taxon>Suillineae</taxon>
        <taxon>Suillaceae</taxon>
        <taxon>Suillus</taxon>
    </lineage>
</organism>
<gene>
    <name evidence="2" type="ORF">BJ212DRAFT_1474657</name>
</gene>
<evidence type="ECO:0000313" key="2">
    <source>
        <dbReference type="EMBL" id="KAG1827509.1"/>
    </source>
</evidence>
<reference evidence="2" key="1">
    <citation type="journal article" date="2020" name="New Phytol.">
        <title>Comparative genomics reveals dynamic genome evolution in host specialist ectomycorrhizal fungi.</title>
        <authorList>
            <person name="Lofgren L.A."/>
            <person name="Nguyen N.H."/>
            <person name="Vilgalys R."/>
            <person name="Ruytinx J."/>
            <person name="Liao H.L."/>
            <person name="Branco S."/>
            <person name="Kuo A."/>
            <person name="LaButti K."/>
            <person name="Lipzen A."/>
            <person name="Andreopoulos W."/>
            <person name="Pangilinan J."/>
            <person name="Riley R."/>
            <person name="Hundley H."/>
            <person name="Na H."/>
            <person name="Barry K."/>
            <person name="Grigoriev I.V."/>
            <person name="Stajich J.E."/>
            <person name="Kennedy P.G."/>
        </authorList>
    </citation>
    <scope>NUCLEOTIDE SEQUENCE</scope>
    <source>
        <strain evidence="2">MN1</strain>
    </source>
</reference>
<accession>A0A9P7EQ69</accession>